<dbReference type="InterPro" id="IPR043154">
    <property type="entry name" value="Sec-1-like_dom1"/>
</dbReference>
<dbReference type="InterPro" id="IPR036045">
    <property type="entry name" value="Sec1-like_sf"/>
</dbReference>
<keyword evidence="2" id="KW-0653">Protein transport</keyword>
<comment type="similarity">
    <text evidence="1">Belongs to the STXBP/unc-18/SEC1 family.</text>
</comment>
<dbReference type="Proteomes" id="UP001145742">
    <property type="component" value="Unassembled WGS sequence"/>
</dbReference>
<dbReference type="InterPro" id="IPR001619">
    <property type="entry name" value="Sec1-like"/>
</dbReference>
<evidence type="ECO:0000256" key="2">
    <source>
        <dbReference type="ARBA" id="ARBA00022927"/>
    </source>
</evidence>
<organism evidence="3 4">
    <name type="scientific">Willisornis vidua</name>
    <name type="common">Xingu scale-backed antbird</name>
    <dbReference type="NCBI Taxonomy" id="1566151"/>
    <lineage>
        <taxon>Eukaryota</taxon>
        <taxon>Metazoa</taxon>
        <taxon>Chordata</taxon>
        <taxon>Craniata</taxon>
        <taxon>Vertebrata</taxon>
        <taxon>Euteleostomi</taxon>
        <taxon>Archelosauria</taxon>
        <taxon>Archosauria</taxon>
        <taxon>Dinosauria</taxon>
        <taxon>Saurischia</taxon>
        <taxon>Theropoda</taxon>
        <taxon>Coelurosauria</taxon>
        <taxon>Aves</taxon>
        <taxon>Neognathae</taxon>
        <taxon>Neoaves</taxon>
        <taxon>Telluraves</taxon>
        <taxon>Australaves</taxon>
        <taxon>Passeriformes</taxon>
        <taxon>Thamnophilidae</taxon>
        <taxon>Willisornis</taxon>
    </lineage>
</organism>
<evidence type="ECO:0000313" key="3">
    <source>
        <dbReference type="EMBL" id="KAJ7428735.1"/>
    </source>
</evidence>
<evidence type="ECO:0000256" key="1">
    <source>
        <dbReference type="ARBA" id="ARBA00009884"/>
    </source>
</evidence>
<dbReference type="SUPFAM" id="SSF56815">
    <property type="entry name" value="Sec1/munc18-like (SM) proteins"/>
    <property type="match status" value="1"/>
</dbReference>
<dbReference type="Gene3D" id="3.40.50.2060">
    <property type="match status" value="1"/>
</dbReference>
<evidence type="ECO:0000313" key="4">
    <source>
        <dbReference type="Proteomes" id="UP001145742"/>
    </source>
</evidence>
<comment type="caution">
    <text evidence="3">The sequence shown here is derived from an EMBL/GenBank/DDBJ whole genome shotgun (WGS) entry which is preliminary data.</text>
</comment>
<name>A0ABQ9DZD3_9PASS</name>
<gene>
    <name evidence="3" type="ORF">WISP_00115</name>
</gene>
<protein>
    <submittedName>
        <fullName evidence="3">Vacuolar protein sorting-associated protein 45-like protein</fullName>
    </submittedName>
</protein>
<dbReference type="EMBL" id="WHWB01017931">
    <property type="protein sequence ID" value="KAJ7428735.1"/>
    <property type="molecule type" value="Genomic_DNA"/>
</dbReference>
<sequence>MNAVLAVRQYVSKMIEDSGPGMKVLLMDRETTGAVSVVYTQSEILQREVYLFERLDSPSREPMKHLKAICFLRPTKENVELLVQELRRPKYSVYFICEYES</sequence>
<reference evidence="3" key="1">
    <citation type="submission" date="2019-10" db="EMBL/GenBank/DDBJ databases">
        <authorList>
            <person name="Soares A.E.R."/>
            <person name="Aleixo A."/>
            <person name="Schneider P."/>
            <person name="Miyaki C.Y."/>
            <person name="Schneider M.P."/>
            <person name="Mello C."/>
            <person name="Vasconcelos A.T.R."/>
        </authorList>
    </citation>
    <scope>NUCLEOTIDE SEQUENCE</scope>
    <source>
        <tissue evidence="3">Muscle</tissue>
    </source>
</reference>
<accession>A0ABQ9DZD3</accession>
<dbReference type="Pfam" id="PF00995">
    <property type="entry name" value="Sec1"/>
    <property type="match status" value="1"/>
</dbReference>
<keyword evidence="2" id="KW-0813">Transport</keyword>
<proteinExistence type="inferred from homology"/>
<keyword evidence="4" id="KW-1185">Reference proteome</keyword>
<dbReference type="PANTHER" id="PTHR11679">
    <property type="entry name" value="VESICLE PROTEIN SORTING-ASSOCIATED"/>
    <property type="match status" value="1"/>
</dbReference>